<proteinExistence type="predicted"/>
<reference evidence="2 3" key="1">
    <citation type="journal article" date="2015" name="Nature">
        <title>rRNA introns, odd ribosomes, and small enigmatic genomes across a large radiation of phyla.</title>
        <authorList>
            <person name="Brown C.T."/>
            <person name="Hug L.A."/>
            <person name="Thomas B.C."/>
            <person name="Sharon I."/>
            <person name="Castelle C.J."/>
            <person name="Singh A."/>
            <person name="Wilkins M.J."/>
            <person name="Williams K.H."/>
            <person name="Banfield J.F."/>
        </authorList>
    </citation>
    <scope>NUCLEOTIDE SEQUENCE [LARGE SCALE GENOMIC DNA]</scope>
</reference>
<name>A0A0F9ZLJ9_9BACT</name>
<dbReference type="STRING" id="1618566.UR35_C0003G0020"/>
<evidence type="ECO:0000313" key="2">
    <source>
        <dbReference type="EMBL" id="KKP45078.1"/>
    </source>
</evidence>
<keyword evidence="1" id="KW-1133">Transmembrane helix</keyword>
<gene>
    <name evidence="2" type="ORF">UR35_C0003G0020</name>
</gene>
<accession>A0A0F9ZLJ9</accession>
<evidence type="ECO:0000256" key="1">
    <source>
        <dbReference type="SAM" id="Phobius"/>
    </source>
</evidence>
<dbReference type="Proteomes" id="UP000034778">
    <property type="component" value="Unassembled WGS sequence"/>
</dbReference>
<dbReference type="EMBL" id="LBOW01000003">
    <property type="protein sequence ID" value="KKP45078.1"/>
    <property type="molecule type" value="Genomic_DNA"/>
</dbReference>
<dbReference type="AlphaFoldDB" id="A0A0F9ZLJ9"/>
<keyword evidence="1" id="KW-0472">Membrane</keyword>
<evidence type="ECO:0000313" key="3">
    <source>
        <dbReference type="Proteomes" id="UP000034778"/>
    </source>
</evidence>
<organism evidence="2 3">
    <name type="scientific">Candidatus Woesebacteria bacterium GW2011_GWB1_33_22</name>
    <dbReference type="NCBI Taxonomy" id="1618566"/>
    <lineage>
        <taxon>Bacteria</taxon>
        <taxon>Candidatus Woeseibacteriota</taxon>
    </lineage>
</organism>
<protein>
    <submittedName>
        <fullName evidence="2">Uncharacterized protein</fullName>
    </submittedName>
</protein>
<keyword evidence="1" id="KW-0812">Transmembrane</keyword>
<feature type="transmembrane region" description="Helical" evidence="1">
    <location>
        <begin position="33"/>
        <end position="55"/>
    </location>
</feature>
<comment type="caution">
    <text evidence="2">The sequence shown here is derived from an EMBL/GenBank/DDBJ whole genome shotgun (WGS) entry which is preliminary data.</text>
</comment>
<sequence>MKLSKIMHIISVIVGFVGAVSFLGAVFGGADNVVFGITKLDALICSAILVLFAIWGQIGAIHHMMLEKRGEVL</sequence>
<feature type="transmembrane region" description="Helical" evidence="1">
    <location>
        <begin position="7"/>
        <end position="27"/>
    </location>
</feature>